<name>A0A9P6TCX9_9BASI</name>
<dbReference type="EMBL" id="MU167266">
    <property type="protein sequence ID" value="KAG0146078.1"/>
    <property type="molecule type" value="Genomic_DNA"/>
</dbReference>
<feature type="region of interest" description="Disordered" evidence="1">
    <location>
        <begin position="16"/>
        <end position="42"/>
    </location>
</feature>
<evidence type="ECO:0000313" key="3">
    <source>
        <dbReference type="Proteomes" id="UP000886653"/>
    </source>
</evidence>
<reference evidence="2" key="1">
    <citation type="submission" date="2013-11" db="EMBL/GenBank/DDBJ databases">
        <title>Genome sequence of the fusiform rust pathogen reveals effectors for host alternation and coevolution with pine.</title>
        <authorList>
            <consortium name="DOE Joint Genome Institute"/>
            <person name="Smith K."/>
            <person name="Pendleton A."/>
            <person name="Kubisiak T."/>
            <person name="Anderson C."/>
            <person name="Salamov A."/>
            <person name="Aerts A."/>
            <person name="Riley R."/>
            <person name="Clum A."/>
            <person name="Lindquist E."/>
            <person name="Ence D."/>
            <person name="Campbell M."/>
            <person name="Kronenberg Z."/>
            <person name="Feau N."/>
            <person name="Dhillon B."/>
            <person name="Hamelin R."/>
            <person name="Burleigh J."/>
            <person name="Smith J."/>
            <person name="Yandell M."/>
            <person name="Nelson C."/>
            <person name="Grigoriev I."/>
            <person name="Davis J."/>
        </authorList>
    </citation>
    <scope>NUCLEOTIDE SEQUENCE</scope>
    <source>
        <strain evidence="2">G11</strain>
    </source>
</reference>
<organism evidence="2 3">
    <name type="scientific">Cronartium quercuum f. sp. fusiforme G11</name>
    <dbReference type="NCBI Taxonomy" id="708437"/>
    <lineage>
        <taxon>Eukaryota</taxon>
        <taxon>Fungi</taxon>
        <taxon>Dikarya</taxon>
        <taxon>Basidiomycota</taxon>
        <taxon>Pucciniomycotina</taxon>
        <taxon>Pucciniomycetes</taxon>
        <taxon>Pucciniales</taxon>
        <taxon>Coleosporiaceae</taxon>
        <taxon>Cronartium</taxon>
    </lineage>
</organism>
<keyword evidence="3" id="KW-1185">Reference proteome</keyword>
<gene>
    <name evidence="2" type="ORF">CROQUDRAFT_536294</name>
</gene>
<dbReference type="Proteomes" id="UP000886653">
    <property type="component" value="Unassembled WGS sequence"/>
</dbReference>
<dbReference type="AlphaFoldDB" id="A0A9P6TCX9"/>
<protein>
    <submittedName>
        <fullName evidence="2">Uncharacterized protein</fullName>
    </submittedName>
</protein>
<feature type="compositionally biased region" description="Basic residues" evidence="1">
    <location>
        <begin position="17"/>
        <end position="30"/>
    </location>
</feature>
<evidence type="ECO:0000256" key="1">
    <source>
        <dbReference type="SAM" id="MobiDB-lite"/>
    </source>
</evidence>
<proteinExistence type="predicted"/>
<sequence length="117" mass="12912">MNISHSRSARVRWLAMGRKRSQARKARHGQKPPNFNPKTSPSAVKSRLLLELADRVGCVYARNHRKRRAVKTRLAEDLALTSVGSGQLVLSNNACRKSDASDIVLYSSSLSNPSVLS</sequence>
<comment type="caution">
    <text evidence="2">The sequence shown here is derived from an EMBL/GenBank/DDBJ whole genome shotgun (WGS) entry which is preliminary data.</text>
</comment>
<accession>A0A9P6TCX9</accession>
<evidence type="ECO:0000313" key="2">
    <source>
        <dbReference type="EMBL" id="KAG0146078.1"/>
    </source>
</evidence>